<dbReference type="GO" id="GO:0016787">
    <property type="term" value="F:hydrolase activity"/>
    <property type="evidence" value="ECO:0007669"/>
    <property type="project" value="UniProtKB-KW"/>
</dbReference>
<keyword evidence="4" id="KW-1185">Reference proteome</keyword>
<accession>A0ABN2SW06</accession>
<dbReference type="PANTHER" id="PTHR43329">
    <property type="entry name" value="EPOXIDE HYDROLASE"/>
    <property type="match status" value="1"/>
</dbReference>
<dbReference type="RefSeq" id="WP_344661137.1">
    <property type="nucleotide sequence ID" value="NZ_BAAAQM010000049.1"/>
</dbReference>
<dbReference type="InterPro" id="IPR000073">
    <property type="entry name" value="AB_hydrolase_1"/>
</dbReference>
<dbReference type="EMBL" id="BAAAQM010000049">
    <property type="protein sequence ID" value="GAA1993240.1"/>
    <property type="molecule type" value="Genomic_DNA"/>
</dbReference>
<evidence type="ECO:0000313" key="4">
    <source>
        <dbReference type="Proteomes" id="UP001499854"/>
    </source>
</evidence>
<reference evidence="3 4" key="1">
    <citation type="journal article" date="2019" name="Int. J. Syst. Evol. Microbiol.">
        <title>The Global Catalogue of Microorganisms (GCM) 10K type strain sequencing project: providing services to taxonomists for standard genome sequencing and annotation.</title>
        <authorList>
            <consortium name="The Broad Institute Genomics Platform"/>
            <consortium name="The Broad Institute Genome Sequencing Center for Infectious Disease"/>
            <person name="Wu L."/>
            <person name="Ma J."/>
        </authorList>
    </citation>
    <scope>NUCLEOTIDE SEQUENCE [LARGE SCALE GENOMIC DNA]</scope>
    <source>
        <strain evidence="3 4">JCM 16013</strain>
    </source>
</reference>
<dbReference type="SUPFAM" id="SSF53474">
    <property type="entry name" value="alpha/beta-Hydrolases"/>
    <property type="match status" value="1"/>
</dbReference>
<evidence type="ECO:0000256" key="1">
    <source>
        <dbReference type="ARBA" id="ARBA00022801"/>
    </source>
</evidence>
<dbReference type="Pfam" id="PF00561">
    <property type="entry name" value="Abhydrolase_1"/>
    <property type="match status" value="1"/>
</dbReference>
<name>A0ABN2SW06_9ACTN</name>
<dbReference type="InterPro" id="IPR029058">
    <property type="entry name" value="AB_hydrolase_fold"/>
</dbReference>
<organism evidence="3 4">
    <name type="scientific">Catenulispora subtropica</name>
    <dbReference type="NCBI Taxonomy" id="450798"/>
    <lineage>
        <taxon>Bacteria</taxon>
        <taxon>Bacillati</taxon>
        <taxon>Actinomycetota</taxon>
        <taxon>Actinomycetes</taxon>
        <taxon>Catenulisporales</taxon>
        <taxon>Catenulisporaceae</taxon>
        <taxon>Catenulispora</taxon>
    </lineage>
</organism>
<dbReference type="Proteomes" id="UP001499854">
    <property type="component" value="Unassembled WGS sequence"/>
</dbReference>
<gene>
    <name evidence="3" type="ORF">GCM10009838_66560</name>
</gene>
<feature type="domain" description="AB hydrolase-1" evidence="2">
    <location>
        <begin position="39"/>
        <end position="283"/>
    </location>
</feature>
<comment type="caution">
    <text evidence="3">The sequence shown here is derived from an EMBL/GenBank/DDBJ whole genome shotgun (WGS) entry which is preliminary data.</text>
</comment>
<proteinExistence type="predicted"/>
<dbReference type="Gene3D" id="3.40.50.1820">
    <property type="entry name" value="alpha/beta hydrolase"/>
    <property type="match status" value="1"/>
</dbReference>
<keyword evidence="1 3" id="KW-0378">Hydrolase</keyword>
<evidence type="ECO:0000259" key="2">
    <source>
        <dbReference type="Pfam" id="PF00561"/>
    </source>
</evidence>
<dbReference type="PRINTS" id="PR00412">
    <property type="entry name" value="EPOXHYDRLASE"/>
</dbReference>
<protein>
    <submittedName>
        <fullName evidence="3">Alpha/beta hydrolase</fullName>
    </submittedName>
</protein>
<dbReference type="InterPro" id="IPR000639">
    <property type="entry name" value="Epox_hydrolase-like"/>
</dbReference>
<evidence type="ECO:0000313" key="3">
    <source>
        <dbReference type="EMBL" id="GAA1993240.1"/>
    </source>
</evidence>
<sequence>MTATRTYDMADHRGRRLVHGRPEVNGVQIHYAIGGSGDPVILLHGVPKTIYYWHKVIPLLTPHHTVIALDCRGFGDSERPVGGYDTRTMAADVAALATHLGFERFRMVGEDWGACTAYAVAAFHRPRVEQLVFQETRLAGLPVDAEPPARPDDPRSGWHRTFFNLPHYPEMLLAGKERAFWSYFLKRQMWDPSALTNDDIDELTRWVEQPGGTHAILEQYRATDINAEQNRDQYTDPLTCPVLAVGGQVYFGDEMRRQMMRVARNVRGVVIPESGHNIALENPVALATAYLDFFATDSL</sequence>